<organism evidence="4 5">
    <name type="scientific">Dothidotthia symphoricarpi CBS 119687</name>
    <dbReference type="NCBI Taxonomy" id="1392245"/>
    <lineage>
        <taxon>Eukaryota</taxon>
        <taxon>Fungi</taxon>
        <taxon>Dikarya</taxon>
        <taxon>Ascomycota</taxon>
        <taxon>Pezizomycotina</taxon>
        <taxon>Dothideomycetes</taxon>
        <taxon>Pleosporomycetidae</taxon>
        <taxon>Pleosporales</taxon>
        <taxon>Dothidotthiaceae</taxon>
        <taxon>Dothidotthia</taxon>
    </lineage>
</organism>
<dbReference type="GO" id="GO:0008270">
    <property type="term" value="F:zinc ion binding"/>
    <property type="evidence" value="ECO:0007669"/>
    <property type="project" value="UniProtKB-KW"/>
</dbReference>
<feature type="compositionally biased region" description="Low complexity" evidence="2">
    <location>
        <begin position="283"/>
        <end position="298"/>
    </location>
</feature>
<feature type="domain" description="CCHC-type" evidence="3">
    <location>
        <begin position="308"/>
        <end position="321"/>
    </location>
</feature>
<evidence type="ECO:0000256" key="1">
    <source>
        <dbReference type="PROSITE-ProRule" id="PRU00047"/>
    </source>
</evidence>
<evidence type="ECO:0000313" key="4">
    <source>
        <dbReference type="EMBL" id="KAF2125899.1"/>
    </source>
</evidence>
<proteinExistence type="predicted"/>
<keyword evidence="5" id="KW-1185">Reference proteome</keyword>
<dbReference type="RefSeq" id="XP_033520291.1">
    <property type="nucleotide sequence ID" value="XM_033672061.1"/>
</dbReference>
<evidence type="ECO:0000313" key="5">
    <source>
        <dbReference type="Proteomes" id="UP000799771"/>
    </source>
</evidence>
<dbReference type="SUPFAM" id="SSF57756">
    <property type="entry name" value="Retrovirus zinc finger-like domains"/>
    <property type="match status" value="1"/>
</dbReference>
<dbReference type="PROSITE" id="PS50158">
    <property type="entry name" value="ZF_CCHC"/>
    <property type="match status" value="2"/>
</dbReference>
<evidence type="ECO:0000256" key="2">
    <source>
        <dbReference type="SAM" id="MobiDB-lite"/>
    </source>
</evidence>
<dbReference type="OrthoDB" id="3863715at2759"/>
<dbReference type="GeneID" id="54412493"/>
<dbReference type="AlphaFoldDB" id="A0A6A6A223"/>
<name>A0A6A6A223_9PLEO</name>
<dbReference type="InterPro" id="IPR036875">
    <property type="entry name" value="Znf_CCHC_sf"/>
</dbReference>
<dbReference type="SMART" id="SM00343">
    <property type="entry name" value="ZnF_C2HC"/>
    <property type="match status" value="2"/>
</dbReference>
<dbReference type="GO" id="GO:0003676">
    <property type="term" value="F:nucleic acid binding"/>
    <property type="evidence" value="ECO:0007669"/>
    <property type="project" value="InterPro"/>
</dbReference>
<keyword evidence="1" id="KW-0479">Metal-binding</keyword>
<sequence length="402" mass="44305">MSVTKSSAKVSSRSTKSNKAVKGFLTPGQLTELKKGSKVNIMVGADNDRFIGLEGASVNLLAHYSPYAKQKILKDHASALVIPNGSKTSIVWIYKYMFAGENDSQGLKPFSQLSVDELTSLHHHCAFLEYQPLMNRIVGRLKSIFCAILPSVEDFRIFEVAIPDLYTQVIDVLAYEMVSPGASNCTSYMSYATVDKSFGDALVQTMQKVLAQRKPQFNPNRYVRWANDYGKGLPTSESPREEPSTSEEMMPSKPLTTTESSTNKDAQDVPEVVDYTARPQRVSSKSPSATPSAESESPSPEPKKTANCFNCGDGGHVSRQCTAESKKQPVKQPIHCYNCGAGGHMSRNCTMPRFQKSGHGRKKIFRRVQRVPVIEVSTNGEGLRTCDREVKKGEMTRTGLVV</sequence>
<feature type="compositionally biased region" description="Polar residues" evidence="2">
    <location>
        <begin position="255"/>
        <end position="264"/>
    </location>
</feature>
<dbReference type="Pfam" id="PF00098">
    <property type="entry name" value="zf-CCHC"/>
    <property type="match status" value="2"/>
</dbReference>
<dbReference type="EMBL" id="ML977515">
    <property type="protein sequence ID" value="KAF2125899.1"/>
    <property type="molecule type" value="Genomic_DNA"/>
</dbReference>
<keyword evidence="1" id="KW-0862">Zinc</keyword>
<feature type="domain" description="CCHC-type" evidence="3">
    <location>
        <begin position="336"/>
        <end position="349"/>
    </location>
</feature>
<accession>A0A6A6A223</accession>
<keyword evidence="1" id="KW-0863">Zinc-finger</keyword>
<feature type="region of interest" description="Disordered" evidence="2">
    <location>
        <begin position="228"/>
        <end position="307"/>
    </location>
</feature>
<dbReference type="PANTHER" id="PTHR23002">
    <property type="entry name" value="ZINC FINGER CCHC DOMAIN CONTAINING PROTEIN"/>
    <property type="match status" value="1"/>
</dbReference>
<dbReference type="Gene3D" id="4.10.60.10">
    <property type="entry name" value="Zinc finger, CCHC-type"/>
    <property type="match status" value="1"/>
</dbReference>
<dbReference type="InterPro" id="IPR001878">
    <property type="entry name" value="Znf_CCHC"/>
</dbReference>
<dbReference type="Proteomes" id="UP000799771">
    <property type="component" value="Unassembled WGS sequence"/>
</dbReference>
<dbReference type="InterPro" id="IPR051714">
    <property type="entry name" value="Znf_CCHC_NABP"/>
</dbReference>
<reference evidence="4" key="1">
    <citation type="journal article" date="2020" name="Stud. Mycol.">
        <title>101 Dothideomycetes genomes: a test case for predicting lifestyles and emergence of pathogens.</title>
        <authorList>
            <person name="Haridas S."/>
            <person name="Albert R."/>
            <person name="Binder M."/>
            <person name="Bloem J."/>
            <person name="Labutti K."/>
            <person name="Salamov A."/>
            <person name="Andreopoulos B."/>
            <person name="Baker S."/>
            <person name="Barry K."/>
            <person name="Bills G."/>
            <person name="Bluhm B."/>
            <person name="Cannon C."/>
            <person name="Castanera R."/>
            <person name="Culley D."/>
            <person name="Daum C."/>
            <person name="Ezra D."/>
            <person name="Gonzalez J."/>
            <person name="Henrissat B."/>
            <person name="Kuo A."/>
            <person name="Liang C."/>
            <person name="Lipzen A."/>
            <person name="Lutzoni F."/>
            <person name="Magnuson J."/>
            <person name="Mondo S."/>
            <person name="Nolan M."/>
            <person name="Ohm R."/>
            <person name="Pangilinan J."/>
            <person name="Park H.-J."/>
            <person name="Ramirez L."/>
            <person name="Alfaro M."/>
            <person name="Sun H."/>
            <person name="Tritt A."/>
            <person name="Yoshinaga Y."/>
            <person name="Zwiers L.-H."/>
            <person name="Turgeon B."/>
            <person name="Goodwin S."/>
            <person name="Spatafora J."/>
            <person name="Crous P."/>
            <person name="Grigoriev I."/>
        </authorList>
    </citation>
    <scope>NUCLEOTIDE SEQUENCE</scope>
    <source>
        <strain evidence="4">CBS 119687</strain>
    </source>
</reference>
<evidence type="ECO:0000259" key="3">
    <source>
        <dbReference type="PROSITE" id="PS50158"/>
    </source>
</evidence>
<protein>
    <recommendedName>
        <fullName evidence="3">CCHC-type domain-containing protein</fullName>
    </recommendedName>
</protein>
<gene>
    <name evidence="4" type="ORF">P153DRAFT_408813</name>
</gene>